<dbReference type="GO" id="GO:0032993">
    <property type="term" value="C:protein-DNA complex"/>
    <property type="evidence" value="ECO:0007669"/>
    <property type="project" value="TreeGrafter"/>
</dbReference>
<evidence type="ECO:0000256" key="1">
    <source>
        <dbReference type="ARBA" id="ARBA00022553"/>
    </source>
</evidence>
<dbReference type="CDD" id="cd00383">
    <property type="entry name" value="trans_reg_C"/>
    <property type="match status" value="1"/>
</dbReference>
<dbReference type="Pfam" id="PF00486">
    <property type="entry name" value="Trans_reg_C"/>
    <property type="match status" value="1"/>
</dbReference>
<dbReference type="PANTHER" id="PTHR48111">
    <property type="entry name" value="REGULATOR OF RPOS"/>
    <property type="match status" value="1"/>
</dbReference>
<dbReference type="eggNOG" id="COG0745">
    <property type="taxonomic scope" value="Bacteria"/>
</dbReference>
<dbReference type="Gene3D" id="1.10.10.10">
    <property type="entry name" value="Winged helix-like DNA-binding domain superfamily/Winged helix DNA-binding domain"/>
    <property type="match status" value="1"/>
</dbReference>
<dbReference type="Proteomes" id="UP000005868">
    <property type="component" value="Chromosome"/>
</dbReference>
<dbReference type="OrthoDB" id="3242at2"/>
<dbReference type="KEGG" id="tli:Tlie_0036"/>
<evidence type="ECO:0000256" key="3">
    <source>
        <dbReference type="ARBA" id="ARBA00023015"/>
    </source>
</evidence>
<keyword evidence="3" id="KW-0805">Transcription regulation</keyword>
<dbReference type="SUPFAM" id="SSF46894">
    <property type="entry name" value="C-terminal effector domain of the bipartite response regulators"/>
    <property type="match status" value="1"/>
</dbReference>
<evidence type="ECO:0000259" key="8">
    <source>
        <dbReference type="PROSITE" id="PS50110"/>
    </source>
</evidence>
<sequence>MQSERILVVEDEEALSDILSDALKRHGYKVEKAFDGDTGLEMAENLLPDLIILDIMLPKMDGWEVCRRLKGNPKTSNIPIILLTARRDERDVVAGLDLGADDYIRKPFSLIELMARVRSVLRRSKTKSTESPSIQIGPLEMDFEKQVVTLDGKTLDLSPTEYHLLEILAQNPGRVLSREELLAKGWGYYLGDSRTVDVHISRLRRKLEKDPENPKILHTVRGRGYMIKWEEKAHENSQR</sequence>
<keyword evidence="4 7" id="KW-0238">DNA-binding</keyword>
<dbReference type="InterPro" id="IPR036388">
    <property type="entry name" value="WH-like_DNA-bd_sf"/>
</dbReference>
<dbReference type="InterPro" id="IPR016032">
    <property type="entry name" value="Sig_transdc_resp-reg_C-effctor"/>
</dbReference>
<evidence type="ECO:0000256" key="7">
    <source>
        <dbReference type="PROSITE-ProRule" id="PRU01091"/>
    </source>
</evidence>
<protein>
    <submittedName>
        <fullName evidence="10">Two component transcriptional regulator, winged helix family</fullName>
    </submittedName>
</protein>
<dbReference type="GO" id="GO:0000976">
    <property type="term" value="F:transcription cis-regulatory region binding"/>
    <property type="evidence" value="ECO:0007669"/>
    <property type="project" value="TreeGrafter"/>
</dbReference>
<dbReference type="InterPro" id="IPR001789">
    <property type="entry name" value="Sig_transdc_resp-reg_receiver"/>
</dbReference>
<dbReference type="SMART" id="SM00448">
    <property type="entry name" value="REC"/>
    <property type="match status" value="1"/>
</dbReference>
<feature type="DNA-binding region" description="OmpR/PhoB-type" evidence="7">
    <location>
        <begin position="131"/>
        <end position="229"/>
    </location>
</feature>
<evidence type="ECO:0000256" key="2">
    <source>
        <dbReference type="ARBA" id="ARBA00023012"/>
    </source>
</evidence>
<name>G7V5F5_THELD</name>
<feature type="domain" description="OmpR/PhoB-type" evidence="9">
    <location>
        <begin position="131"/>
        <end position="229"/>
    </location>
</feature>
<reference evidence="11" key="1">
    <citation type="submission" date="2011-10" db="EMBL/GenBank/DDBJ databases">
        <title>The complete genome of chromosome of Thermovirga lienii DSM 17291.</title>
        <authorList>
            <consortium name="US DOE Joint Genome Institute (JGI-PGF)"/>
            <person name="Lucas S."/>
            <person name="Copeland A."/>
            <person name="Lapidus A."/>
            <person name="Glavina del Rio T."/>
            <person name="Dalin E."/>
            <person name="Tice H."/>
            <person name="Bruce D."/>
            <person name="Goodwin L."/>
            <person name="Pitluck S."/>
            <person name="Peters L."/>
            <person name="Mikhailova N."/>
            <person name="Saunders E."/>
            <person name="Kyrpides N."/>
            <person name="Mavromatis K."/>
            <person name="Ivanova N."/>
            <person name="Last F.I."/>
            <person name="Brettin T."/>
            <person name="Detter J.C."/>
            <person name="Han C."/>
            <person name="Larimer F."/>
            <person name="Land M."/>
            <person name="Hauser L."/>
            <person name="Markowitz V."/>
            <person name="Cheng J.-F."/>
            <person name="Hugenholtz P."/>
            <person name="Woyke T."/>
            <person name="Wu D."/>
            <person name="Spring S."/>
            <person name="Schroeder M."/>
            <person name="Brambilla E.-M."/>
            <person name="Klenk H.-P."/>
            <person name="Eisen J.A."/>
        </authorList>
    </citation>
    <scope>NUCLEOTIDE SEQUENCE [LARGE SCALE GENOMIC DNA]</scope>
    <source>
        <strain evidence="11">ATCC BAA-1197 / DSM 17291 / Cas60314</strain>
    </source>
</reference>
<dbReference type="SMART" id="SM00862">
    <property type="entry name" value="Trans_reg_C"/>
    <property type="match status" value="1"/>
</dbReference>
<keyword evidence="5" id="KW-0804">Transcription</keyword>
<dbReference type="HOGENOM" id="CLU_000445_30_4_0"/>
<dbReference type="PROSITE" id="PS50110">
    <property type="entry name" value="RESPONSE_REGULATORY"/>
    <property type="match status" value="1"/>
</dbReference>
<dbReference type="InterPro" id="IPR011006">
    <property type="entry name" value="CheY-like_superfamily"/>
</dbReference>
<gene>
    <name evidence="10" type="ordered locus">Tlie_0036</name>
</gene>
<accession>G7V5F5</accession>
<dbReference type="Gene3D" id="6.10.250.690">
    <property type="match status" value="1"/>
</dbReference>
<dbReference type="PANTHER" id="PTHR48111:SF1">
    <property type="entry name" value="TWO-COMPONENT RESPONSE REGULATOR ORR33"/>
    <property type="match status" value="1"/>
</dbReference>
<dbReference type="GO" id="GO:0006355">
    <property type="term" value="P:regulation of DNA-templated transcription"/>
    <property type="evidence" value="ECO:0007669"/>
    <property type="project" value="InterPro"/>
</dbReference>
<feature type="modified residue" description="4-aspartylphosphate" evidence="6">
    <location>
        <position position="54"/>
    </location>
</feature>
<dbReference type="AlphaFoldDB" id="G7V5F5"/>
<keyword evidence="2" id="KW-0902">Two-component regulatory system</keyword>
<evidence type="ECO:0000313" key="11">
    <source>
        <dbReference type="Proteomes" id="UP000005868"/>
    </source>
</evidence>
<dbReference type="GO" id="GO:0005829">
    <property type="term" value="C:cytosol"/>
    <property type="evidence" value="ECO:0007669"/>
    <property type="project" value="TreeGrafter"/>
</dbReference>
<dbReference type="SUPFAM" id="SSF52172">
    <property type="entry name" value="CheY-like"/>
    <property type="match status" value="1"/>
</dbReference>
<dbReference type="FunFam" id="1.10.10.10:FF:000018">
    <property type="entry name" value="DNA-binding response regulator ResD"/>
    <property type="match status" value="1"/>
</dbReference>
<dbReference type="FunFam" id="3.40.50.2300:FF:000001">
    <property type="entry name" value="DNA-binding response regulator PhoB"/>
    <property type="match status" value="1"/>
</dbReference>
<keyword evidence="11" id="KW-1185">Reference proteome</keyword>
<dbReference type="Pfam" id="PF00072">
    <property type="entry name" value="Response_reg"/>
    <property type="match status" value="1"/>
</dbReference>
<dbReference type="InterPro" id="IPR001867">
    <property type="entry name" value="OmpR/PhoB-type_DNA-bd"/>
</dbReference>
<feature type="domain" description="Response regulatory" evidence="8">
    <location>
        <begin position="5"/>
        <end position="121"/>
    </location>
</feature>
<evidence type="ECO:0000313" key="10">
    <source>
        <dbReference type="EMBL" id="AER65782.1"/>
    </source>
</evidence>
<reference evidence="10 11" key="2">
    <citation type="journal article" date="2012" name="Stand. Genomic Sci.">
        <title>Genome sequence of the moderately thermophilic, amino-acid-degrading and sulfur-reducing bacterium Thermovirga lienii type strain (Cas60314(T)).</title>
        <authorList>
            <person name="Goker M."/>
            <person name="Saunders E."/>
            <person name="Lapidus A."/>
            <person name="Nolan M."/>
            <person name="Lucas S."/>
            <person name="Hammon N."/>
            <person name="Deshpande S."/>
            <person name="Cheng J.F."/>
            <person name="Han C."/>
            <person name="Tapia R."/>
            <person name="Goodwin L.A."/>
            <person name="Pitluck S."/>
            <person name="Liolios K."/>
            <person name="Mavromatis K."/>
            <person name="Pagani I."/>
            <person name="Ivanova N."/>
            <person name="Mikhailova N."/>
            <person name="Pati A."/>
            <person name="Chen A."/>
            <person name="Palaniappan K."/>
            <person name="Land M."/>
            <person name="Chang Y.J."/>
            <person name="Jeffries C.D."/>
            <person name="Brambilla E.M."/>
            <person name="Rohde M."/>
            <person name="Spring S."/>
            <person name="Detter J.C."/>
            <person name="Woyke T."/>
            <person name="Bristow J."/>
            <person name="Eisen J.A."/>
            <person name="Markowitz V."/>
            <person name="Hugenholtz P."/>
            <person name="Kyrpides N.C."/>
            <person name="Klenk H.P."/>
        </authorList>
    </citation>
    <scope>NUCLEOTIDE SEQUENCE [LARGE SCALE GENOMIC DNA]</scope>
    <source>
        <strain evidence="11">ATCC BAA-1197 / DSM 17291 / Cas60314</strain>
    </source>
</reference>
<dbReference type="STRING" id="580340.Tlie_0036"/>
<evidence type="ECO:0000256" key="5">
    <source>
        <dbReference type="ARBA" id="ARBA00023163"/>
    </source>
</evidence>
<organism evidence="10 11">
    <name type="scientific">Thermovirga lienii (strain ATCC BAA-1197 / DSM 17291 / Cas60314)</name>
    <dbReference type="NCBI Taxonomy" id="580340"/>
    <lineage>
        <taxon>Bacteria</taxon>
        <taxon>Thermotogati</taxon>
        <taxon>Synergistota</taxon>
        <taxon>Synergistia</taxon>
        <taxon>Synergistales</taxon>
        <taxon>Thermovirgaceae</taxon>
        <taxon>Thermovirga</taxon>
    </lineage>
</organism>
<keyword evidence="1 6" id="KW-0597">Phosphoprotein</keyword>
<dbReference type="Gene3D" id="3.40.50.2300">
    <property type="match status" value="1"/>
</dbReference>
<dbReference type="EMBL" id="CP003096">
    <property type="protein sequence ID" value="AER65782.1"/>
    <property type="molecule type" value="Genomic_DNA"/>
</dbReference>
<evidence type="ECO:0000256" key="4">
    <source>
        <dbReference type="ARBA" id="ARBA00023125"/>
    </source>
</evidence>
<proteinExistence type="predicted"/>
<dbReference type="GO" id="GO:0000156">
    <property type="term" value="F:phosphorelay response regulator activity"/>
    <property type="evidence" value="ECO:0007669"/>
    <property type="project" value="TreeGrafter"/>
</dbReference>
<dbReference type="PROSITE" id="PS51755">
    <property type="entry name" value="OMPR_PHOB"/>
    <property type="match status" value="1"/>
</dbReference>
<evidence type="ECO:0000259" key="9">
    <source>
        <dbReference type="PROSITE" id="PS51755"/>
    </source>
</evidence>
<dbReference type="InterPro" id="IPR039420">
    <property type="entry name" value="WalR-like"/>
</dbReference>
<evidence type="ECO:0000256" key="6">
    <source>
        <dbReference type="PROSITE-ProRule" id="PRU00169"/>
    </source>
</evidence>